<dbReference type="InterPro" id="IPR013509">
    <property type="entry name" value="RNR_lsu_N"/>
</dbReference>
<evidence type="ECO:0000256" key="13">
    <source>
        <dbReference type="ARBA" id="ARBA00047754"/>
    </source>
</evidence>
<evidence type="ECO:0000256" key="10">
    <source>
        <dbReference type="ARBA" id="ARBA00023157"/>
    </source>
</evidence>
<accession>A0A424YFG2</accession>
<evidence type="ECO:0000313" key="19">
    <source>
        <dbReference type="Proteomes" id="UP000285138"/>
    </source>
</evidence>
<dbReference type="PANTHER" id="PTHR43371:SF1">
    <property type="entry name" value="RIBONUCLEOSIDE-DIPHOSPHATE REDUCTASE"/>
    <property type="match status" value="1"/>
</dbReference>
<dbReference type="InterPro" id="IPR000788">
    <property type="entry name" value="RNR_lg_C"/>
</dbReference>
<dbReference type="SUPFAM" id="SSF48168">
    <property type="entry name" value="R1 subunit of ribonucleotide reductase, N-terminal domain"/>
    <property type="match status" value="1"/>
</dbReference>
<dbReference type="EMBL" id="QZAA01000113">
    <property type="protein sequence ID" value="RQD76528.1"/>
    <property type="molecule type" value="Genomic_DNA"/>
</dbReference>
<evidence type="ECO:0000313" key="18">
    <source>
        <dbReference type="EMBL" id="RQD76528.1"/>
    </source>
</evidence>
<comment type="similarity">
    <text evidence="2 14">Belongs to the ribonucleoside diphosphate reductase class-2 family.</text>
</comment>
<organism evidence="18 19">
    <name type="scientific">Candidatus Syntrophonatronum acetioxidans</name>
    <dbReference type="NCBI Taxonomy" id="1795816"/>
    <lineage>
        <taxon>Bacteria</taxon>
        <taxon>Bacillati</taxon>
        <taxon>Bacillota</taxon>
        <taxon>Clostridia</taxon>
        <taxon>Eubacteriales</taxon>
        <taxon>Syntrophomonadaceae</taxon>
        <taxon>Candidatus Syntrophonatronum</taxon>
    </lineage>
</organism>
<reference evidence="18 19" key="1">
    <citation type="submission" date="2018-08" db="EMBL/GenBank/DDBJ databases">
        <title>The metabolism and importance of syntrophic acetate oxidation coupled to methane or sulfide production in haloalkaline environments.</title>
        <authorList>
            <person name="Timmers P.H.A."/>
            <person name="Vavourakis C.D."/>
            <person name="Sorokin D.Y."/>
            <person name="Sinninghe Damste J.S."/>
            <person name="Muyzer G."/>
            <person name="Stams A.J.M."/>
            <person name="Plugge C.M."/>
        </authorList>
    </citation>
    <scope>NUCLEOTIDE SEQUENCE [LARGE SCALE GENOMIC DNA]</scope>
    <source>
        <strain evidence="18">MSAO_Bac1</strain>
    </source>
</reference>
<comment type="caution">
    <text evidence="18">The sequence shown here is derived from an EMBL/GenBank/DDBJ whole genome shotgun (WGS) entry which is preliminary data.</text>
</comment>
<dbReference type="GO" id="GO:0005524">
    <property type="term" value="F:ATP binding"/>
    <property type="evidence" value="ECO:0007669"/>
    <property type="project" value="InterPro"/>
</dbReference>
<keyword evidence="5 14" id="KW-0846">Cobalamin</keyword>
<keyword evidence="10" id="KW-1015">Disulfide bond</keyword>
<dbReference type="SUPFAM" id="SSF51998">
    <property type="entry name" value="PFL-like glycyl radical enzymes"/>
    <property type="match status" value="1"/>
</dbReference>
<evidence type="ECO:0000256" key="4">
    <source>
        <dbReference type="ARBA" id="ARBA00014409"/>
    </source>
</evidence>
<comment type="function">
    <text evidence="12 14">Catalyzes the reduction of ribonucleotides to deoxyribonucleotides. May function to provide a pool of deoxyribonucleotide precursors for DNA repair during oxygen limitation and/or for immediate growth after restoration of oxygen.</text>
</comment>
<dbReference type="PANTHER" id="PTHR43371">
    <property type="entry name" value="VITAMIN B12-DEPENDENT RIBONUCLEOTIDE REDUCTASE"/>
    <property type="match status" value="1"/>
</dbReference>
<feature type="domain" description="Ribonucleotide reductase large subunit N-terminal" evidence="15">
    <location>
        <begin position="1"/>
        <end position="84"/>
    </location>
</feature>
<dbReference type="Gene3D" id="3.20.70.20">
    <property type="match status" value="1"/>
</dbReference>
<evidence type="ECO:0000256" key="12">
    <source>
        <dbReference type="ARBA" id="ARBA00025437"/>
    </source>
</evidence>
<protein>
    <recommendedName>
        <fullName evidence="4 14">Vitamin B12-dependent ribonucleotide reductase</fullName>
        <ecNumber evidence="3 14">1.17.4.1</ecNumber>
    </recommendedName>
</protein>
<evidence type="ECO:0000259" key="17">
    <source>
        <dbReference type="Pfam" id="PF12637"/>
    </source>
</evidence>
<evidence type="ECO:0000259" key="16">
    <source>
        <dbReference type="Pfam" id="PF02867"/>
    </source>
</evidence>
<dbReference type="Proteomes" id="UP000285138">
    <property type="component" value="Unassembled WGS sequence"/>
</dbReference>
<gene>
    <name evidence="18" type="ORF">D5R97_04280</name>
</gene>
<evidence type="ECO:0000256" key="5">
    <source>
        <dbReference type="ARBA" id="ARBA00022628"/>
    </source>
</evidence>
<dbReference type="InterPro" id="IPR024434">
    <property type="entry name" value="TSCPD_dom"/>
</dbReference>
<comment type="cofactor">
    <cofactor evidence="1 14">
        <name>adenosylcob(III)alamin</name>
        <dbReference type="ChEBI" id="CHEBI:18408"/>
    </cofactor>
</comment>
<evidence type="ECO:0000259" key="15">
    <source>
        <dbReference type="Pfam" id="PF00317"/>
    </source>
</evidence>
<dbReference type="Pfam" id="PF12637">
    <property type="entry name" value="TSCPD"/>
    <property type="match status" value="1"/>
</dbReference>
<dbReference type="GO" id="GO:0031419">
    <property type="term" value="F:cobalamin binding"/>
    <property type="evidence" value="ECO:0007669"/>
    <property type="project" value="UniProtKB-KW"/>
</dbReference>
<evidence type="ECO:0000256" key="3">
    <source>
        <dbReference type="ARBA" id="ARBA00012274"/>
    </source>
</evidence>
<dbReference type="Pfam" id="PF02867">
    <property type="entry name" value="Ribonuc_red_lgC"/>
    <property type="match status" value="1"/>
</dbReference>
<keyword evidence="11 14" id="KW-0170">Cobalt</keyword>
<evidence type="ECO:0000256" key="1">
    <source>
        <dbReference type="ARBA" id="ARBA00001922"/>
    </source>
</evidence>
<dbReference type="NCBIfam" id="NF006417">
    <property type="entry name" value="PRK08665.1"/>
    <property type="match status" value="1"/>
</dbReference>
<dbReference type="CDD" id="cd02888">
    <property type="entry name" value="RNR_II_dimer"/>
    <property type="match status" value="1"/>
</dbReference>
<dbReference type="NCBIfam" id="TIGR02504">
    <property type="entry name" value="NrdJ_Z"/>
    <property type="match status" value="1"/>
</dbReference>
<keyword evidence="7 14" id="KW-0547">Nucleotide-binding</keyword>
<feature type="domain" description="Ribonucleotide reductase large subunit C-terminal" evidence="16">
    <location>
        <begin position="88"/>
        <end position="568"/>
    </location>
</feature>
<dbReference type="InterPro" id="IPR008926">
    <property type="entry name" value="RNR_R1-su_N"/>
</dbReference>
<dbReference type="InterPro" id="IPR013344">
    <property type="entry name" value="RNR_NrdJ/NrdZ"/>
</dbReference>
<keyword evidence="8 14" id="KW-0560">Oxidoreductase</keyword>
<evidence type="ECO:0000256" key="9">
    <source>
        <dbReference type="ARBA" id="ARBA00023116"/>
    </source>
</evidence>
<dbReference type="PRINTS" id="PR01183">
    <property type="entry name" value="RIBORDTASEM1"/>
</dbReference>
<dbReference type="EC" id="1.17.4.1" evidence="3 14"/>
<dbReference type="InterPro" id="IPR050862">
    <property type="entry name" value="RdRp_reductase_class-2"/>
</dbReference>
<evidence type="ECO:0000256" key="2">
    <source>
        <dbReference type="ARBA" id="ARBA00007405"/>
    </source>
</evidence>
<dbReference type="GO" id="GO:0009263">
    <property type="term" value="P:deoxyribonucleotide biosynthetic process"/>
    <property type="evidence" value="ECO:0007669"/>
    <property type="project" value="UniProtKB-KW"/>
</dbReference>
<proteinExistence type="inferred from homology"/>
<evidence type="ECO:0000256" key="8">
    <source>
        <dbReference type="ARBA" id="ARBA00023002"/>
    </source>
</evidence>
<dbReference type="GO" id="GO:0071897">
    <property type="term" value="P:DNA biosynthetic process"/>
    <property type="evidence" value="ECO:0007669"/>
    <property type="project" value="UniProtKB-KW"/>
</dbReference>
<feature type="domain" description="TSCPD" evidence="17">
    <location>
        <begin position="594"/>
        <end position="695"/>
    </location>
</feature>
<evidence type="ECO:0000256" key="11">
    <source>
        <dbReference type="ARBA" id="ARBA00023285"/>
    </source>
</evidence>
<name>A0A424YFG2_9FIRM</name>
<dbReference type="UniPathway" id="UPA00326"/>
<dbReference type="Pfam" id="PF00317">
    <property type="entry name" value="Ribonuc_red_lgN"/>
    <property type="match status" value="1"/>
</dbReference>
<evidence type="ECO:0000256" key="14">
    <source>
        <dbReference type="RuleBase" id="RU364064"/>
    </source>
</evidence>
<sequence>MKLSDNARITLERRYLRKNAQGEIIEAPEDMLKRVAKNIAQVDGEIYNKSSEEVKKAEKEFYEIMDSLRFMPNSPALMNAGRELQQLSACFVLPIEDSMESIFETLKHMALVQKTGGGTGFAFDRLRPAGDFVRSTNGVASGPISFLKIYDCGTEAVKQGGTRRGANMGTLRYDHPDIMDFIVCKEGDTDITNFNISVTVSHDFMKKAVEEDREPYYYLINPRTEQPHLDPQTEELKQLNARELFDLIVERAWKNGDPGLIFIDQMNKFNPTPHLGKFETTNPCGEQPLLPYEACCLGSVNLGIFVEEGQVNWELLKETVHTAVHFLDNVIDASSYVIPQIEKFHKEGNRKMGIGIMGWHDMLVKMGIPYDSEEALALAEKVMGVINEEARNKSLKLAEERGVFGNFEGSIYDTGNEKERVRNATRTTIAPTGTISIIAGASSGIEPYFSVAFIRKNVLDGVDLPEVNPLFLEIAKKEGFYSKELMEDIASKGGVQGNSQVPEHVQKLFKTALDIDYTWHVKHQATFQKYTDNAVSKTINLPKDVRIEDIKRAFTLAWQLGCKGITVYRDSSKSVQVLTVGPGDKKAETIKPMKRPQKLTGETTRKETPLGNLFVTLNKAENKPFEVFAQIGKAGSDVVAFTEAIARLISLALRCGVQVKDIISQLEGIGGGRPVGFGPNRVLSVPDAIGKALKELSQSSYHETVKRELCPECGSGTLNMVEGCAKCESCGFSEC</sequence>
<dbReference type="AlphaFoldDB" id="A0A424YFG2"/>
<keyword evidence="6 14" id="KW-0237">DNA synthesis</keyword>
<evidence type="ECO:0000256" key="7">
    <source>
        <dbReference type="ARBA" id="ARBA00022741"/>
    </source>
</evidence>
<dbReference type="GO" id="GO:0004748">
    <property type="term" value="F:ribonucleoside-diphosphate reductase activity, thioredoxin disulfide as acceptor"/>
    <property type="evidence" value="ECO:0007669"/>
    <property type="project" value="UniProtKB-EC"/>
</dbReference>
<evidence type="ECO:0000256" key="6">
    <source>
        <dbReference type="ARBA" id="ARBA00022634"/>
    </source>
</evidence>
<comment type="catalytic activity">
    <reaction evidence="13 14">
        <text>a 2'-deoxyribonucleoside 5'-diphosphate + [thioredoxin]-disulfide + H2O = a ribonucleoside 5'-diphosphate + [thioredoxin]-dithiol</text>
        <dbReference type="Rhea" id="RHEA:23252"/>
        <dbReference type="Rhea" id="RHEA-COMP:10698"/>
        <dbReference type="Rhea" id="RHEA-COMP:10700"/>
        <dbReference type="ChEBI" id="CHEBI:15377"/>
        <dbReference type="ChEBI" id="CHEBI:29950"/>
        <dbReference type="ChEBI" id="CHEBI:50058"/>
        <dbReference type="ChEBI" id="CHEBI:57930"/>
        <dbReference type="ChEBI" id="CHEBI:73316"/>
        <dbReference type="EC" id="1.17.4.1"/>
    </reaction>
</comment>
<keyword evidence="9" id="KW-0215">Deoxyribonucleotide synthesis</keyword>